<accession>A0A0L8V965</accession>
<comment type="caution">
    <text evidence="2">The sequence shown here is derived from an EMBL/GenBank/DDBJ whole genome shotgun (WGS) entry which is preliminary data.</text>
</comment>
<gene>
    <name evidence="2" type="ORF">NC99_21550</name>
</gene>
<name>A0A0L8V965_9BACT</name>
<reference evidence="3" key="1">
    <citation type="submission" date="2015-07" db="EMBL/GenBank/DDBJ databases">
        <title>Genome sequencing of Sunxiuqinia dokdonensis strain SK.</title>
        <authorList>
            <person name="Ahn S."/>
            <person name="Kim B.-C."/>
        </authorList>
    </citation>
    <scope>NUCLEOTIDE SEQUENCE [LARGE SCALE GENOMIC DNA]</scope>
    <source>
        <strain evidence="3">SK</strain>
    </source>
</reference>
<keyword evidence="1" id="KW-1133">Transmembrane helix</keyword>
<protein>
    <submittedName>
        <fullName evidence="2">Uncharacterized protein</fullName>
    </submittedName>
</protein>
<dbReference type="EMBL" id="LGIA01000149">
    <property type="protein sequence ID" value="KOH45030.1"/>
    <property type="molecule type" value="Genomic_DNA"/>
</dbReference>
<evidence type="ECO:0000313" key="3">
    <source>
        <dbReference type="Proteomes" id="UP000036958"/>
    </source>
</evidence>
<keyword evidence="3" id="KW-1185">Reference proteome</keyword>
<evidence type="ECO:0000313" key="2">
    <source>
        <dbReference type="EMBL" id="KOH45030.1"/>
    </source>
</evidence>
<keyword evidence="1" id="KW-0472">Membrane</keyword>
<organism evidence="2 3">
    <name type="scientific">Sunxiuqinia dokdonensis</name>
    <dbReference type="NCBI Taxonomy" id="1409788"/>
    <lineage>
        <taxon>Bacteria</taxon>
        <taxon>Pseudomonadati</taxon>
        <taxon>Bacteroidota</taxon>
        <taxon>Bacteroidia</taxon>
        <taxon>Marinilabiliales</taxon>
        <taxon>Prolixibacteraceae</taxon>
        <taxon>Sunxiuqinia</taxon>
    </lineage>
</organism>
<feature type="transmembrane region" description="Helical" evidence="1">
    <location>
        <begin position="40"/>
        <end position="63"/>
    </location>
</feature>
<proteinExistence type="predicted"/>
<dbReference type="AlphaFoldDB" id="A0A0L8V965"/>
<dbReference type="STRING" id="1409788.NC99_21550"/>
<dbReference type="Proteomes" id="UP000036958">
    <property type="component" value="Unassembled WGS sequence"/>
</dbReference>
<evidence type="ECO:0000256" key="1">
    <source>
        <dbReference type="SAM" id="Phobius"/>
    </source>
</evidence>
<keyword evidence="1" id="KW-0812">Transmembrane</keyword>
<sequence>MKMSYKLRTTHPLLPLRSNKGQAGIENKENVAALRMLKRINLLATSTMIVSILFLLWAIMGLAKVKRRIGRGLRSAV</sequence>